<dbReference type="EMBL" id="CP159872">
    <property type="protein sequence ID" value="XCM83019.1"/>
    <property type="molecule type" value="Genomic_DNA"/>
</dbReference>
<dbReference type="KEGG" id="kcm:ABWK59_30900"/>
<dbReference type="PROSITE" id="PS50943">
    <property type="entry name" value="HTH_CROC1"/>
    <property type="match status" value="1"/>
</dbReference>
<dbReference type="Gene3D" id="1.10.260.40">
    <property type="entry name" value="lambda repressor-like DNA-binding domains"/>
    <property type="match status" value="1"/>
</dbReference>
<dbReference type="AlphaFoldDB" id="A0AAU8K419"/>
<accession>A0AAU8K419</accession>
<dbReference type="Pfam" id="PF13560">
    <property type="entry name" value="HTH_31"/>
    <property type="match status" value="1"/>
</dbReference>
<sequence>MRHEAPMRLNTQRLRTAAAEHGDTSDYQIAGRTGLSKSTLSRLTNGKCLPQAATLMRFRRAYGLSADDLLVADDLPAAA</sequence>
<feature type="domain" description="HTH cro/C1-type" evidence="1">
    <location>
        <begin position="28"/>
        <end position="69"/>
    </location>
</feature>
<dbReference type="SUPFAM" id="SSF47413">
    <property type="entry name" value="lambda repressor-like DNA-binding domains"/>
    <property type="match status" value="1"/>
</dbReference>
<reference evidence="2" key="1">
    <citation type="submission" date="2024-06" db="EMBL/GenBank/DDBJ databases">
        <title>The genome sequences of Kitasatospora sp. strain HUAS MG31.</title>
        <authorList>
            <person name="Mo P."/>
        </authorList>
    </citation>
    <scope>NUCLEOTIDE SEQUENCE</scope>
    <source>
        <strain evidence="2">HUAS MG31</strain>
    </source>
</reference>
<organism evidence="2">
    <name type="scientific">Kitasatospora camelliae</name>
    <dbReference type="NCBI Taxonomy" id="3156397"/>
    <lineage>
        <taxon>Bacteria</taxon>
        <taxon>Bacillati</taxon>
        <taxon>Actinomycetota</taxon>
        <taxon>Actinomycetes</taxon>
        <taxon>Kitasatosporales</taxon>
        <taxon>Streptomycetaceae</taxon>
        <taxon>Kitasatospora</taxon>
    </lineage>
</organism>
<protein>
    <submittedName>
        <fullName evidence="2">Helix-turn-helix transcriptional regulator</fullName>
    </submittedName>
</protein>
<gene>
    <name evidence="2" type="ORF">ABWK59_30900</name>
</gene>
<name>A0AAU8K419_9ACTN</name>
<evidence type="ECO:0000313" key="2">
    <source>
        <dbReference type="EMBL" id="XCM83019.1"/>
    </source>
</evidence>
<evidence type="ECO:0000259" key="1">
    <source>
        <dbReference type="PROSITE" id="PS50943"/>
    </source>
</evidence>
<dbReference type="GO" id="GO:0003677">
    <property type="term" value="F:DNA binding"/>
    <property type="evidence" value="ECO:0007669"/>
    <property type="project" value="InterPro"/>
</dbReference>
<dbReference type="InterPro" id="IPR001387">
    <property type="entry name" value="Cro/C1-type_HTH"/>
</dbReference>
<dbReference type="RefSeq" id="WP_354643954.1">
    <property type="nucleotide sequence ID" value="NZ_CP159872.1"/>
</dbReference>
<dbReference type="SMART" id="SM00530">
    <property type="entry name" value="HTH_XRE"/>
    <property type="match status" value="1"/>
</dbReference>
<proteinExistence type="predicted"/>
<dbReference type="InterPro" id="IPR010982">
    <property type="entry name" value="Lambda_DNA-bd_dom_sf"/>
</dbReference>
<dbReference type="CDD" id="cd00093">
    <property type="entry name" value="HTH_XRE"/>
    <property type="match status" value="1"/>
</dbReference>